<proteinExistence type="predicted"/>
<reference evidence="2" key="1">
    <citation type="submission" date="2021-10" db="EMBL/GenBank/DDBJ databases">
        <title>Melipona bicolor Genome sequencing and assembly.</title>
        <authorList>
            <person name="Araujo N.S."/>
            <person name="Arias M.C."/>
        </authorList>
    </citation>
    <scope>NUCLEOTIDE SEQUENCE</scope>
    <source>
        <strain evidence="2">USP_2M_L1-L4_2017</strain>
        <tissue evidence="2">Whole body</tissue>
    </source>
</reference>
<evidence type="ECO:0000313" key="3">
    <source>
        <dbReference type="Proteomes" id="UP001177670"/>
    </source>
</evidence>
<evidence type="ECO:0000256" key="1">
    <source>
        <dbReference type="SAM" id="Phobius"/>
    </source>
</evidence>
<keyword evidence="1" id="KW-0812">Transmembrane</keyword>
<dbReference type="Proteomes" id="UP001177670">
    <property type="component" value="Unassembled WGS sequence"/>
</dbReference>
<protein>
    <submittedName>
        <fullName evidence="2">Uncharacterized protein</fullName>
    </submittedName>
</protein>
<feature type="transmembrane region" description="Helical" evidence="1">
    <location>
        <begin position="85"/>
        <end position="107"/>
    </location>
</feature>
<name>A0AA40G8Z2_9HYME</name>
<comment type="caution">
    <text evidence="2">The sequence shown here is derived from an EMBL/GenBank/DDBJ whole genome shotgun (WGS) entry which is preliminary data.</text>
</comment>
<gene>
    <name evidence="2" type="ORF">K0M31_011153</name>
</gene>
<accession>A0AA40G8Z2</accession>
<dbReference type="EMBL" id="JAHYIQ010000003">
    <property type="protein sequence ID" value="KAK1133338.1"/>
    <property type="molecule type" value="Genomic_DNA"/>
</dbReference>
<sequence>MINQLLKTLLPEDDERNIKESSEEIIFKPSSNFRNRLEIDCSISACPSEVSQTSSMNDTSNFKKRSPTDEKLRLFQQIRKSDLKLVLIIIYLLDSISGFLKIALMSIDCEYAMRQKEADKIISLIHACPLYRESAELKNEVKNWNFLLSCVLNETILEKYNHRIDLLIDPSILVANIVHTT</sequence>
<dbReference type="AlphaFoldDB" id="A0AA40G8Z2"/>
<evidence type="ECO:0000313" key="2">
    <source>
        <dbReference type="EMBL" id="KAK1133338.1"/>
    </source>
</evidence>
<keyword evidence="1" id="KW-0472">Membrane</keyword>
<keyword evidence="3" id="KW-1185">Reference proteome</keyword>
<organism evidence="2 3">
    <name type="scientific">Melipona bicolor</name>
    <dbReference type="NCBI Taxonomy" id="60889"/>
    <lineage>
        <taxon>Eukaryota</taxon>
        <taxon>Metazoa</taxon>
        <taxon>Ecdysozoa</taxon>
        <taxon>Arthropoda</taxon>
        <taxon>Hexapoda</taxon>
        <taxon>Insecta</taxon>
        <taxon>Pterygota</taxon>
        <taxon>Neoptera</taxon>
        <taxon>Endopterygota</taxon>
        <taxon>Hymenoptera</taxon>
        <taxon>Apocrita</taxon>
        <taxon>Aculeata</taxon>
        <taxon>Apoidea</taxon>
        <taxon>Anthophila</taxon>
        <taxon>Apidae</taxon>
        <taxon>Melipona</taxon>
    </lineage>
</organism>
<keyword evidence="1" id="KW-1133">Transmembrane helix</keyword>